<evidence type="ECO:0000313" key="3">
    <source>
        <dbReference type="Proteomes" id="UP000050454"/>
    </source>
</evidence>
<dbReference type="OrthoDB" id="9805336at2"/>
<evidence type="ECO:0000313" key="2">
    <source>
        <dbReference type="EMBL" id="KPM49605.1"/>
    </source>
</evidence>
<dbReference type="Pfam" id="PF18990">
    <property type="entry name" value="DUF5723"/>
    <property type="match status" value="1"/>
</dbReference>
<sequence>MLKTHNAFLIILLITFGLKLNAQNFIGVSQSNYAGNYAVNLNPAHAVDGRYKIHLNLAGVGVGLQNNHLKWAAPYSLFRLITKTVPSRYLSTTSGLPVWQPSYYQFTNANRAKLFINGELVGPALTLTFPRLGFGISGGVRFRLFGSLTNTSPVIAQAIATGTRNPALQNIDYIDSHGLMNIAAVNEFYGTIAKVIREDGPTFIKVGATAKRLTSNVNLSVNATDVDYRIEPNSALNMSQTIQVPQAQGGFFHAAATTGTPGFGWVIDQMTSFSAVGNGFGAEIGIVYEQRPNYARQRYKYKGQFIPDPEVNKYKLRLGASLTDVGFITFNGVNEVQVGQIANSGRVIQPATFYQIGTTQEFVGDIEDVFDPDSPYGNSFRILMPAKLNLQVDYEVREGFYVGGILRQSLFGNRRMGPVSYSGLSIIPRFEKKYVEFSFPVSLDQDYANFNFGATMRAGPLWLGIDHATGWFGIGKPKSLSAHAGLFLALSHRRPGNSLLDCWFEPESRQKKAGLFRKK</sequence>
<dbReference type="InterPro" id="IPR043781">
    <property type="entry name" value="DUF5723"/>
</dbReference>
<dbReference type="STRING" id="1605367.AFM12_03135"/>
<evidence type="ECO:0000259" key="1">
    <source>
        <dbReference type="Pfam" id="PF18990"/>
    </source>
</evidence>
<name>A0A0P7BQV3_9BACT</name>
<proteinExistence type="predicted"/>
<reference evidence="2 3" key="1">
    <citation type="submission" date="2015-07" db="EMBL/GenBank/DDBJ databases">
        <title>The draft genome sequence of Leadbetterella sp. JN14-9.</title>
        <authorList>
            <person name="Liu Y."/>
            <person name="Du J."/>
            <person name="Shao Z."/>
        </authorList>
    </citation>
    <scope>NUCLEOTIDE SEQUENCE [LARGE SCALE GENOMIC DNA]</scope>
    <source>
        <strain evidence="2 3">JN14-9</strain>
    </source>
</reference>
<organism evidence="2 3">
    <name type="scientific">Jiulongibacter sediminis</name>
    <dbReference type="NCBI Taxonomy" id="1605367"/>
    <lineage>
        <taxon>Bacteria</taxon>
        <taxon>Pseudomonadati</taxon>
        <taxon>Bacteroidota</taxon>
        <taxon>Cytophagia</taxon>
        <taxon>Cytophagales</taxon>
        <taxon>Leadbetterellaceae</taxon>
        <taxon>Jiulongibacter</taxon>
    </lineage>
</organism>
<feature type="domain" description="DUF5723" evidence="1">
    <location>
        <begin position="43"/>
        <end position="466"/>
    </location>
</feature>
<accession>A0A0P7BQV3</accession>
<keyword evidence="3" id="KW-1185">Reference proteome</keyword>
<gene>
    <name evidence="2" type="ORF">AFM12_03135</name>
</gene>
<comment type="caution">
    <text evidence="2">The sequence shown here is derived from an EMBL/GenBank/DDBJ whole genome shotgun (WGS) entry which is preliminary data.</text>
</comment>
<dbReference type="RefSeq" id="WP_055143819.1">
    <property type="nucleotide sequence ID" value="NZ_JXSZ01000005.1"/>
</dbReference>
<protein>
    <recommendedName>
        <fullName evidence="1">DUF5723 domain-containing protein</fullName>
    </recommendedName>
</protein>
<dbReference type="EMBL" id="LGTQ01000005">
    <property type="protein sequence ID" value="KPM49605.1"/>
    <property type="molecule type" value="Genomic_DNA"/>
</dbReference>
<dbReference type="AlphaFoldDB" id="A0A0P7BQV3"/>
<dbReference type="Proteomes" id="UP000050454">
    <property type="component" value="Unassembled WGS sequence"/>
</dbReference>